<dbReference type="EMBL" id="JABSTQ010000304">
    <property type="protein sequence ID" value="KAG0445487.1"/>
    <property type="molecule type" value="Genomic_DNA"/>
</dbReference>
<keyword evidence="2" id="KW-1185">Reference proteome</keyword>
<dbReference type="Proteomes" id="UP000805193">
    <property type="component" value="Unassembled WGS sequence"/>
</dbReference>
<sequence length="259" mass="29647">SPRVTRSSVKRWIIGTWWLAVLVLTSGFTGHMKASLTMKDEGGRLDTVHDIVVRPDVVPVIIKGTLFVELFRGTLDKDQQVVWARANRMKSIIPPKQVFTRETFDDVLVGKKVVFLEPSLFYYAVSNLYKSLPRGEFYLARERITNITMGMWINRGLPFKLRKALHQRTRWIIESGLPEKFRLDLIAKLSRGTSGDQELGPAFSFHAIKVEDVMGLFYLLLVGLAFPVFAFLAELVVYRLTQRHATRMSLKRHGVSPRT</sequence>
<feature type="non-terminal residue" evidence="1">
    <location>
        <position position="1"/>
    </location>
</feature>
<organism evidence="1 2">
    <name type="scientific">Ixodes persulcatus</name>
    <name type="common">Taiga tick</name>
    <dbReference type="NCBI Taxonomy" id="34615"/>
    <lineage>
        <taxon>Eukaryota</taxon>
        <taxon>Metazoa</taxon>
        <taxon>Ecdysozoa</taxon>
        <taxon>Arthropoda</taxon>
        <taxon>Chelicerata</taxon>
        <taxon>Arachnida</taxon>
        <taxon>Acari</taxon>
        <taxon>Parasitiformes</taxon>
        <taxon>Ixodida</taxon>
        <taxon>Ixodoidea</taxon>
        <taxon>Ixodidae</taxon>
        <taxon>Ixodinae</taxon>
        <taxon>Ixodes</taxon>
    </lineage>
</organism>
<proteinExistence type="predicted"/>
<name>A0AC60R1E5_IXOPE</name>
<gene>
    <name evidence="1" type="ORF">HPB47_014654</name>
</gene>
<reference evidence="1 2" key="1">
    <citation type="journal article" date="2020" name="Cell">
        <title>Large-Scale Comparative Analyses of Tick Genomes Elucidate Their Genetic Diversity and Vector Capacities.</title>
        <authorList>
            <consortium name="Tick Genome and Microbiome Consortium (TIGMIC)"/>
            <person name="Jia N."/>
            <person name="Wang J."/>
            <person name="Shi W."/>
            <person name="Du L."/>
            <person name="Sun Y."/>
            <person name="Zhan W."/>
            <person name="Jiang J.F."/>
            <person name="Wang Q."/>
            <person name="Zhang B."/>
            <person name="Ji P."/>
            <person name="Bell-Sakyi L."/>
            <person name="Cui X.M."/>
            <person name="Yuan T.T."/>
            <person name="Jiang B.G."/>
            <person name="Yang W.F."/>
            <person name="Lam T.T."/>
            <person name="Chang Q.C."/>
            <person name="Ding S.J."/>
            <person name="Wang X.J."/>
            <person name="Zhu J.G."/>
            <person name="Ruan X.D."/>
            <person name="Zhao L."/>
            <person name="Wei J.T."/>
            <person name="Ye R.Z."/>
            <person name="Que T.C."/>
            <person name="Du C.H."/>
            <person name="Zhou Y.H."/>
            <person name="Cheng J.X."/>
            <person name="Dai P.F."/>
            <person name="Guo W.B."/>
            <person name="Han X.H."/>
            <person name="Huang E.J."/>
            <person name="Li L.F."/>
            <person name="Wei W."/>
            <person name="Gao Y.C."/>
            <person name="Liu J.Z."/>
            <person name="Shao H.Z."/>
            <person name="Wang X."/>
            <person name="Wang C.C."/>
            <person name="Yang T.C."/>
            <person name="Huo Q.B."/>
            <person name="Li W."/>
            <person name="Chen H.Y."/>
            <person name="Chen S.E."/>
            <person name="Zhou L.G."/>
            <person name="Ni X.B."/>
            <person name="Tian J.H."/>
            <person name="Sheng Y."/>
            <person name="Liu T."/>
            <person name="Pan Y.S."/>
            <person name="Xia L.Y."/>
            <person name="Li J."/>
            <person name="Zhao F."/>
            <person name="Cao W.C."/>
        </authorList>
    </citation>
    <scope>NUCLEOTIDE SEQUENCE [LARGE SCALE GENOMIC DNA]</scope>
    <source>
        <strain evidence="1">Iper-2018</strain>
    </source>
</reference>
<evidence type="ECO:0000313" key="2">
    <source>
        <dbReference type="Proteomes" id="UP000805193"/>
    </source>
</evidence>
<accession>A0AC60R1E5</accession>
<protein>
    <submittedName>
        <fullName evidence="1">Uncharacterized protein</fullName>
    </submittedName>
</protein>
<evidence type="ECO:0000313" key="1">
    <source>
        <dbReference type="EMBL" id="KAG0445487.1"/>
    </source>
</evidence>
<comment type="caution">
    <text evidence="1">The sequence shown here is derived from an EMBL/GenBank/DDBJ whole genome shotgun (WGS) entry which is preliminary data.</text>
</comment>